<dbReference type="SUPFAM" id="SSF51735">
    <property type="entry name" value="NAD(P)-binding Rossmann-fold domains"/>
    <property type="match status" value="1"/>
</dbReference>
<sequence length="301" mass="31812">MAETFSSYFPKNLFSLEGRIALVTGGGTGIGLMITRGLAAAGAKVYLTGRRLNILEKVALEWNQLGKGGQIIPLQMDATNKESILAAKKVIEEKDGKLHVLVNNAGQVGPTSPFLENPSAPECKDAETLGLGLFNESLQGWSDLYAINTFSVFFVTTAFLGLLAKGSEDVEGYWSSVINITSISGVIKVAQNHFCYNSAKAAAAHLTKMLATEIALKKIPVRVNAIAPGAYASEMTFDKITTGELADEVGKGVQPVPMQRGGTEEEMAGTALYLASKAGGYTTGQQIVIDGGYVSVNPSVI</sequence>
<dbReference type="OrthoDB" id="3819888at2759"/>
<dbReference type="Gene3D" id="3.40.50.720">
    <property type="entry name" value="NAD(P)-binding Rossmann-like Domain"/>
    <property type="match status" value="1"/>
</dbReference>
<evidence type="ECO:0000256" key="3">
    <source>
        <dbReference type="ARBA" id="ARBA00023002"/>
    </source>
</evidence>
<evidence type="ECO:0000256" key="1">
    <source>
        <dbReference type="ARBA" id="ARBA00006484"/>
    </source>
</evidence>
<keyword evidence="2" id="KW-0521">NADP</keyword>
<comment type="caution">
    <text evidence="5">The sequence shown here is derived from an EMBL/GenBank/DDBJ whole genome shotgun (WGS) entry which is preliminary data.</text>
</comment>
<dbReference type="InterPro" id="IPR002347">
    <property type="entry name" value="SDR_fam"/>
</dbReference>
<accession>A0A9P6CA98</accession>
<dbReference type="GO" id="GO:0016491">
    <property type="term" value="F:oxidoreductase activity"/>
    <property type="evidence" value="ECO:0007669"/>
    <property type="project" value="UniProtKB-KW"/>
</dbReference>
<evidence type="ECO:0000313" key="5">
    <source>
        <dbReference type="EMBL" id="KAF9454780.1"/>
    </source>
</evidence>
<keyword evidence="6" id="KW-1185">Reference proteome</keyword>
<reference evidence="5" key="1">
    <citation type="submission" date="2020-11" db="EMBL/GenBank/DDBJ databases">
        <authorList>
            <consortium name="DOE Joint Genome Institute"/>
            <person name="Ahrendt S."/>
            <person name="Riley R."/>
            <person name="Andreopoulos W."/>
            <person name="Labutti K."/>
            <person name="Pangilinan J."/>
            <person name="Ruiz-Duenas F.J."/>
            <person name="Barrasa J.M."/>
            <person name="Sanchez-Garcia M."/>
            <person name="Camarero S."/>
            <person name="Miyauchi S."/>
            <person name="Serrano A."/>
            <person name="Linde D."/>
            <person name="Babiker R."/>
            <person name="Drula E."/>
            <person name="Ayuso-Fernandez I."/>
            <person name="Pacheco R."/>
            <person name="Padilla G."/>
            <person name="Ferreira P."/>
            <person name="Barriuso J."/>
            <person name="Kellner H."/>
            <person name="Castanera R."/>
            <person name="Alfaro M."/>
            <person name="Ramirez L."/>
            <person name="Pisabarro A.G."/>
            <person name="Kuo A."/>
            <person name="Tritt A."/>
            <person name="Lipzen A."/>
            <person name="He G."/>
            <person name="Yan M."/>
            <person name="Ng V."/>
            <person name="Cullen D."/>
            <person name="Martin F."/>
            <person name="Rosso M.-N."/>
            <person name="Henrissat B."/>
            <person name="Hibbett D."/>
            <person name="Martinez A.T."/>
            <person name="Grigoriev I.V."/>
        </authorList>
    </citation>
    <scope>NUCLEOTIDE SEQUENCE</scope>
    <source>
        <strain evidence="5">MF-IS2</strain>
    </source>
</reference>
<evidence type="ECO:0000256" key="4">
    <source>
        <dbReference type="SAM" id="Phobius"/>
    </source>
</evidence>
<keyword evidence="4" id="KW-1133">Transmembrane helix</keyword>
<organism evidence="5 6">
    <name type="scientific">Macrolepiota fuliginosa MF-IS2</name>
    <dbReference type="NCBI Taxonomy" id="1400762"/>
    <lineage>
        <taxon>Eukaryota</taxon>
        <taxon>Fungi</taxon>
        <taxon>Dikarya</taxon>
        <taxon>Basidiomycota</taxon>
        <taxon>Agaricomycotina</taxon>
        <taxon>Agaricomycetes</taxon>
        <taxon>Agaricomycetidae</taxon>
        <taxon>Agaricales</taxon>
        <taxon>Agaricineae</taxon>
        <taxon>Agaricaceae</taxon>
        <taxon>Macrolepiota</taxon>
    </lineage>
</organism>
<dbReference type="EMBL" id="MU151052">
    <property type="protein sequence ID" value="KAF9454780.1"/>
    <property type="molecule type" value="Genomic_DNA"/>
</dbReference>
<dbReference type="PANTHER" id="PTHR43618:SF4">
    <property type="entry name" value="SHORT CHAIN DEHYDROGENASE_REDUCTASE FAMILY (AFU_ORTHOLOGUE AFUA_7G04540)"/>
    <property type="match status" value="1"/>
</dbReference>
<dbReference type="Proteomes" id="UP000807342">
    <property type="component" value="Unassembled WGS sequence"/>
</dbReference>
<dbReference type="InterPro" id="IPR020904">
    <property type="entry name" value="Sc_DH/Rdtase_CS"/>
</dbReference>
<dbReference type="PANTHER" id="PTHR43618">
    <property type="entry name" value="7-ALPHA-HYDROXYSTEROID DEHYDROGENASE"/>
    <property type="match status" value="1"/>
</dbReference>
<comment type="similarity">
    <text evidence="1">Belongs to the short-chain dehydrogenases/reductases (SDR) family.</text>
</comment>
<dbReference type="PRINTS" id="PR00080">
    <property type="entry name" value="SDRFAMILY"/>
</dbReference>
<gene>
    <name evidence="5" type="ORF">P691DRAFT_198443</name>
</gene>
<evidence type="ECO:0000313" key="6">
    <source>
        <dbReference type="Proteomes" id="UP000807342"/>
    </source>
</evidence>
<feature type="transmembrane region" description="Helical" evidence="4">
    <location>
        <begin position="144"/>
        <end position="164"/>
    </location>
</feature>
<dbReference type="InterPro" id="IPR052178">
    <property type="entry name" value="Sec_Metab_Biosynth_SDR"/>
</dbReference>
<proteinExistence type="inferred from homology"/>
<dbReference type="PROSITE" id="PS00061">
    <property type="entry name" value="ADH_SHORT"/>
    <property type="match status" value="1"/>
</dbReference>
<name>A0A9P6CA98_9AGAR</name>
<keyword evidence="4" id="KW-0472">Membrane</keyword>
<keyword evidence="4" id="KW-0812">Transmembrane</keyword>
<dbReference type="PRINTS" id="PR00081">
    <property type="entry name" value="GDHRDH"/>
</dbReference>
<dbReference type="Pfam" id="PF13561">
    <property type="entry name" value="adh_short_C2"/>
    <property type="match status" value="1"/>
</dbReference>
<evidence type="ECO:0000256" key="2">
    <source>
        <dbReference type="ARBA" id="ARBA00022857"/>
    </source>
</evidence>
<dbReference type="AlphaFoldDB" id="A0A9P6CA98"/>
<protein>
    <submittedName>
        <fullName evidence="5">NAD(P)-binding protein</fullName>
    </submittedName>
</protein>
<dbReference type="InterPro" id="IPR036291">
    <property type="entry name" value="NAD(P)-bd_dom_sf"/>
</dbReference>
<keyword evidence="3" id="KW-0560">Oxidoreductase</keyword>
<feature type="transmembrane region" description="Helical" evidence="4">
    <location>
        <begin position="20"/>
        <end position="47"/>
    </location>
</feature>